<dbReference type="AlphaFoldDB" id="A0A6D2HIG4"/>
<name>A0A6D2HIG4_9BRAS</name>
<dbReference type="PANTHER" id="PTHR31111:SF14">
    <property type="entry name" value="F-BOX ASSOCIATED DOMAIN-CONTAINING PROTEIN"/>
    <property type="match status" value="1"/>
</dbReference>
<evidence type="ECO:0000313" key="3">
    <source>
        <dbReference type="EMBL" id="CAA7015501.1"/>
    </source>
</evidence>
<evidence type="ECO:0000313" key="5">
    <source>
        <dbReference type="Proteomes" id="UP000467841"/>
    </source>
</evidence>
<dbReference type="Proteomes" id="UP000467841">
    <property type="component" value="Unassembled WGS sequence"/>
</dbReference>
<feature type="compositionally biased region" description="Basic residues" evidence="1">
    <location>
        <begin position="27"/>
        <end position="44"/>
    </location>
</feature>
<dbReference type="CDD" id="cd22157">
    <property type="entry name" value="F-box_AtFBW1-like"/>
    <property type="match status" value="1"/>
</dbReference>
<protein>
    <recommendedName>
        <fullName evidence="2">F-box domain-containing protein</fullName>
    </recommendedName>
</protein>
<dbReference type="InterPro" id="IPR036047">
    <property type="entry name" value="F-box-like_dom_sf"/>
</dbReference>
<reference evidence="3 5" key="1">
    <citation type="submission" date="2020-01" db="EMBL/GenBank/DDBJ databases">
        <authorList>
            <person name="Mishra B."/>
        </authorList>
    </citation>
    <scope>NUCLEOTIDE SEQUENCE [LARGE SCALE GENOMIC DNA]</scope>
</reference>
<keyword evidence="5" id="KW-1185">Reference proteome</keyword>
<organism evidence="3 5">
    <name type="scientific">Microthlaspi erraticum</name>
    <dbReference type="NCBI Taxonomy" id="1685480"/>
    <lineage>
        <taxon>Eukaryota</taxon>
        <taxon>Viridiplantae</taxon>
        <taxon>Streptophyta</taxon>
        <taxon>Embryophyta</taxon>
        <taxon>Tracheophyta</taxon>
        <taxon>Spermatophyta</taxon>
        <taxon>Magnoliopsida</taxon>
        <taxon>eudicotyledons</taxon>
        <taxon>Gunneridae</taxon>
        <taxon>Pentapetalae</taxon>
        <taxon>rosids</taxon>
        <taxon>malvids</taxon>
        <taxon>Brassicales</taxon>
        <taxon>Brassicaceae</taxon>
        <taxon>Coluteocarpeae</taxon>
        <taxon>Microthlaspi</taxon>
    </lineage>
</organism>
<sequence>MGLSFLPSVTKRKRTERRKEIRMGLSRNKRGRRRRPEKEISRKKRRRRINMGIPKDVVMEEILTRLSPKSLMRFKCVSKLWSSLISSRYFKNRFLTVP</sequence>
<dbReference type="SUPFAM" id="SSF81383">
    <property type="entry name" value="F-box domain"/>
    <property type="match status" value="1"/>
</dbReference>
<proteinExistence type="predicted"/>
<dbReference type="InterPro" id="IPR001810">
    <property type="entry name" value="F-box_dom"/>
</dbReference>
<evidence type="ECO:0000256" key="1">
    <source>
        <dbReference type="SAM" id="MobiDB-lite"/>
    </source>
</evidence>
<feature type="domain" description="F-box" evidence="2">
    <location>
        <begin position="53"/>
        <end position="94"/>
    </location>
</feature>
<evidence type="ECO:0000313" key="4">
    <source>
        <dbReference type="EMBL" id="CAA7018106.1"/>
    </source>
</evidence>
<evidence type="ECO:0000259" key="2">
    <source>
        <dbReference type="SMART" id="SM00256"/>
    </source>
</evidence>
<dbReference type="Gene3D" id="1.20.1280.50">
    <property type="match status" value="1"/>
</dbReference>
<accession>A0A6D2HIG4</accession>
<dbReference type="PANTHER" id="PTHR31111">
    <property type="entry name" value="BNAA05G37150D PROTEIN-RELATED"/>
    <property type="match status" value="1"/>
</dbReference>
<dbReference type="OrthoDB" id="1113663at2759"/>
<dbReference type="SMART" id="SM00256">
    <property type="entry name" value="FBOX"/>
    <property type="match status" value="1"/>
</dbReference>
<dbReference type="EMBL" id="CACVBM020000350">
    <property type="protein sequence ID" value="CAA7018106.1"/>
    <property type="molecule type" value="Genomic_DNA"/>
</dbReference>
<dbReference type="EMBL" id="CACVBM020000177">
    <property type="protein sequence ID" value="CAA7015501.1"/>
    <property type="molecule type" value="Genomic_DNA"/>
</dbReference>
<dbReference type="Pfam" id="PF00646">
    <property type="entry name" value="F-box"/>
    <property type="match status" value="1"/>
</dbReference>
<gene>
    <name evidence="3" type="ORF">MERR_LOCUS2736</name>
    <name evidence="4" type="ORF">MERR_LOCUS5341</name>
</gene>
<feature type="region of interest" description="Disordered" evidence="1">
    <location>
        <begin position="1"/>
        <end position="44"/>
    </location>
</feature>